<keyword evidence="7 10" id="KW-0472">Membrane</keyword>
<keyword evidence="2 10" id="KW-0132">Cell division</keyword>
<evidence type="ECO:0000256" key="7">
    <source>
        <dbReference type="ARBA" id="ARBA00023136"/>
    </source>
</evidence>
<feature type="binding site" evidence="10">
    <location>
        <position position="204"/>
    </location>
    <ligand>
        <name>UDP-N-acetyl-alpha-D-glucosamine</name>
        <dbReference type="ChEBI" id="CHEBI:57705"/>
    </ligand>
</feature>
<keyword evidence="4 10" id="KW-0808">Transferase</keyword>
<comment type="caution">
    <text evidence="13">The sequence shown here is derived from an EMBL/GenBank/DDBJ whole genome shotgun (WGS) entry which is preliminary data.</text>
</comment>
<evidence type="ECO:0000259" key="12">
    <source>
        <dbReference type="Pfam" id="PF04101"/>
    </source>
</evidence>
<accession>A0A316FIJ9</accession>
<dbReference type="PANTHER" id="PTHR21015">
    <property type="entry name" value="UDP-N-ACETYLGLUCOSAMINE--N-ACETYLMURAMYL-(PENTAPEPTIDE) PYROPHOSPHORYL-UNDECAPRENOL N-ACETYLGLUCOSAMINE TRANSFERASE 1"/>
    <property type="match status" value="1"/>
</dbReference>
<keyword evidence="6 10" id="KW-0573">Peptidoglycan synthesis</keyword>
<evidence type="ECO:0000313" key="13">
    <source>
        <dbReference type="EMBL" id="PWK47935.1"/>
    </source>
</evidence>
<dbReference type="OrthoDB" id="9808936at2"/>
<dbReference type="EMBL" id="QGGU01000010">
    <property type="protein sequence ID" value="PWK47935.1"/>
    <property type="molecule type" value="Genomic_DNA"/>
</dbReference>
<dbReference type="Proteomes" id="UP000245790">
    <property type="component" value="Unassembled WGS sequence"/>
</dbReference>
<comment type="pathway">
    <text evidence="10">Cell wall biogenesis; peptidoglycan biosynthesis.</text>
</comment>
<dbReference type="NCBIfam" id="TIGR01133">
    <property type="entry name" value="murG"/>
    <property type="match status" value="1"/>
</dbReference>
<evidence type="ECO:0000313" key="14">
    <source>
        <dbReference type="Proteomes" id="UP000245790"/>
    </source>
</evidence>
<dbReference type="InterPro" id="IPR006009">
    <property type="entry name" value="GlcNAc_MurG"/>
</dbReference>
<protein>
    <recommendedName>
        <fullName evidence="10">UDP-N-acetylglucosamine--N-acetylmuramyl-(pentapeptide) pyrophosphoryl-undecaprenol N-acetylglucosamine transferase</fullName>
        <ecNumber evidence="10">2.4.1.227</ecNumber>
    </recommendedName>
    <alternativeName>
        <fullName evidence="10">Undecaprenyl-PP-MurNAc-pentapeptide-UDPGlcNAc GlcNAc transferase</fullName>
    </alternativeName>
</protein>
<dbReference type="InterPro" id="IPR007235">
    <property type="entry name" value="Glyco_trans_28_C"/>
</dbReference>
<dbReference type="InterPro" id="IPR004276">
    <property type="entry name" value="GlycoTrans_28_N"/>
</dbReference>
<feature type="binding site" evidence="10">
    <location>
        <position position="127"/>
    </location>
    <ligand>
        <name>UDP-N-acetyl-alpha-D-glucosamine</name>
        <dbReference type="ChEBI" id="CHEBI:57705"/>
    </ligand>
</feature>
<dbReference type="Gene3D" id="3.40.50.2000">
    <property type="entry name" value="Glycogen Phosphorylase B"/>
    <property type="match status" value="2"/>
</dbReference>
<feature type="domain" description="Glycosyl transferase family 28 C-terminal" evidence="12">
    <location>
        <begin position="198"/>
        <end position="360"/>
    </location>
</feature>
<name>A0A316FIJ9_9GAMM</name>
<dbReference type="SUPFAM" id="SSF53756">
    <property type="entry name" value="UDP-Glycosyltransferase/glycogen phosphorylase"/>
    <property type="match status" value="1"/>
</dbReference>
<evidence type="ECO:0000256" key="9">
    <source>
        <dbReference type="ARBA" id="ARBA00023316"/>
    </source>
</evidence>
<dbReference type="GO" id="GO:0008360">
    <property type="term" value="P:regulation of cell shape"/>
    <property type="evidence" value="ECO:0007669"/>
    <property type="project" value="UniProtKB-KW"/>
</dbReference>
<feature type="binding site" evidence="10">
    <location>
        <begin position="15"/>
        <end position="17"/>
    </location>
    <ligand>
        <name>UDP-N-acetyl-alpha-D-glucosamine</name>
        <dbReference type="ChEBI" id="CHEBI:57705"/>
    </ligand>
</feature>
<dbReference type="EC" id="2.4.1.227" evidence="10"/>
<evidence type="ECO:0000256" key="3">
    <source>
        <dbReference type="ARBA" id="ARBA00022676"/>
    </source>
</evidence>
<dbReference type="AlphaFoldDB" id="A0A316FIJ9"/>
<evidence type="ECO:0000256" key="6">
    <source>
        <dbReference type="ARBA" id="ARBA00022984"/>
    </source>
</evidence>
<organism evidence="13 14">
    <name type="scientific">Pleionea mediterranea</name>
    <dbReference type="NCBI Taxonomy" id="523701"/>
    <lineage>
        <taxon>Bacteria</taxon>
        <taxon>Pseudomonadati</taxon>
        <taxon>Pseudomonadota</taxon>
        <taxon>Gammaproteobacteria</taxon>
        <taxon>Oceanospirillales</taxon>
        <taxon>Pleioneaceae</taxon>
        <taxon>Pleionea</taxon>
    </lineage>
</organism>
<keyword evidence="8 10" id="KW-0131">Cell cycle</keyword>
<feature type="binding site" evidence="10">
    <location>
        <position position="175"/>
    </location>
    <ligand>
        <name>UDP-N-acetyl-alpha-D-glucosamine</name>
        <dbReference type="ChEBI" id="CHEBI:57705"/>
    </ligand>
</feature>
<dbReference type="UniPathway" id="UPA00219"/>
<gene>
    <name evidence="10" type="primary">murG</name>
    <name evidence="13" type="ORF">C8D97_110150</name>
</gene>
<comment type="subcellular location">
    <subcellularLocation>
        <location evidence="10">Cell membrane</location>
        <topology evidence="10">Peripheral membrane protein</topology>
        <orientation evidence="10">Cytoplasmic side</orientation>
    </subcellularLocation>
</comment>
<reference evidence="13 14" key="1">
    <citation type="submission" date="2018-05" db="EMBL/GenBank/DDBJ databases">
        <title>Genomic Encyclopedia of Type Strains, Phase IV (KMG-IV): sequencing the most valuable type-strain genomes for metagenomic binning, comparative biology and taxonomic classification.</title>
        <authorList>
            <person name="Goeker M."/>
        </authorList>
    </citation>
    <scope>NUCLEOTIDE SEQUENCE [LARGE SCALE GENOMIC DNA]</scope>
    <source>
        <strain evidence="13 14">DSM 25350</strain>
    </source>
</reference>
<dbReference type="GO" id="GO:0050511">
    <property type="term" value="F:undecaprenyldiphospho-muramoylpentapeptide beta-N-acetylglucosaminyltransferase activity"/>
    <property type="evidence" value="ECO:0007669"/>
    <property type="project" value="UniProtKB-UniRule"/>
</dbReference>
<dbReference type="GO" id="GO:0071555">
    <property type="term" value="P:cell wall organization"/>
    <property type="evidence" value="ECO:0007669"/>
    <property type="project" value="UniProtKB-KW"/>
</dbReference>
<dbReference type="GO" id="GO:0005975">
    <property type="term" value="P:carbohydrate metabolic process"/>
    <property type="evidence" value="ECO:0007669"/>
    <property type="project" value="InterPro"/>
</dbReference>
<dbReference type="HAMAP" id="MF_00033">
    <property type="entry name" value="MurG"/>
    <property type="match status" value="1"/>
</dbReference>
<keyword evidence="9 10" id="KW-0961">Cell wall biogenesis/degradation</keyword>
<evidence type="ECO:0000256" key="5">
    <source>
        <dbReference type="ARBA" id="ARBA00022960"/>
    </source>
</evidence>
<dbReference type="GO" id="GO:0051301">
    <property type="term" value="P:cell division"/>
    <property type="evidence" value="ECO:0007669"/>
    <property type="project" value="UniProtKB-KW"/>
</dbReference>
<evidence type="ECO:0000256" key="1">
    <source>
        <dbReference type="ARBA" id="ARBA00022475"/>
    </source>
</evidence>
<dbReference type="GO" id="GO:0009252">
    <property type="term" value="P:peptidoglycan biosynthetic process"/>
    <property type="evidence" value="ECO:0007669"/>
    <property type="project" value="UniProtKB-UniRule"/>
</dbReference>
<dbReference type="GO" id="GO:0051991">
    <property type="term" value="F:UDP-N-acetyl-D-glucosamine:N-acetylmuramoyl-L-alanyl-D-glutamyl-meso-2,6-diaminopimelyl-D-alanyl-D-alanine-diphosphoundecaprenol 4-beta-N-acetylglucosaminlytransferase activity"/>
    <property type="evidence" value="ECO:0007669"/>
    <property type="project" value="RHEA"/>
</dbReference>
<dbReference type="Pfam" id="PF04101">
    <property type="entry name" value="Glyco_tran_28_C"/>
    <property type="match status" value="1"/>
</dbReference>
<feature type="binding site" evidence="10">
    <location>
        <begin position="278"/>
        <end position="283"/>
    </location>
    <ligand>
        <name>UDP-N-acetyl-alpha-D-glucosamine</name>
        <dbReference type="ChEBI" id="CHEBI:57705"/>
    </ligand>
</feature>
<dbReference type="GO" id="GO:0005886">
    <property type="term" value="C:plasma membrane"/>
    <property type="evidence" value="ECO:0007669"/>
    <property type="project" value="UniProtKB-SubCell"/>
</dbReference>
<sequence length="374" mass="40342">MTALNKNILIMAGGTGGHIFPALSVANELRERGYQISWLGSKGGMEEELVKRDDFPIFLLPVTGIRGKGLLALLKAPFVLMNCVMKALRIIKHQKIGLVAGFGGFASGPGGLAAKISGRQLIVHEQNAIAGMTNRILSKKASVVCEAFANTFERNNDRNSDRNSNSVYTTGNPIRAEIINAAEKKSIESITEKSPLNVLIIGGSRGAKIFNDSLPGQLTPLIKANKISVWHQSGKHNSETVKGYYPAAGSEQIIVSDFIHDMAKAYQWADVIICRAGALTVSEVAVMGLAALFVPYPHAVDDHQTKNAESLVNAGGALMIPQAEINQLVQLLEPLIEKPKKIQQMALAAKSFAITNASQRIADYCETLLKSEKE</sequence>
<keyword evidence="14" id="KW-1185">Reference proteome</keyword>
<comment type="catalytic activity">
    <reaction evidence="10">
        <text>di-trans,octa-cis-undecaprenyl diphospho-N-acetyl-alpha-D-muramoyl-L-alanyl-D-glutamyl-meso-2,6-diaminopimeloyl-D-alanyl-D-alanine + UDP-N-acetyl-alpha-D-glucosamine = di-trans,octa-cis-undecaprenyl diphospho-[N-acetyl-alpha-D-glucosaminyl-(1-&gt;4)]-N-acetyl-alpha-D-muramoyl-L-alanyl-D-glutamyl-meso-2,6-diaminopimeloyl-D-alanyl-D-alanine + UDP + H(+)</text>
        <dbReference type="Rhea" id="RHEA:31227"/>
        <dbReference type="ChEBI" id="CHEBI:15378"/>
        <dbReference type="ChEBI" id="CHEBI:57705"/>
        <dbReference type="ChEBI" id="CHEBI:58223"/>
        <dbReference type="ChEBI" id="CHEBI:61387"/>
        <dbReference type="ChEBI" id="CHEBI:61388"/>
        <dbReference type="EC" id="2.4.1.227"/>
    </reaction>
</comment>
<dbReference type="CDD" id="cd03785">
    <property type="entry name" value="GT28_MurG"/>
    <property type="match status" value="1"/>
</dbReference>
<keyword evidence="5 10" id="KW-0133">Cell shape</keyword>
<comment type="function">
    <text evidence="10">Cell wall formation. Catalyzes the transfer of a GlcNAc subunit on undecaprenyl-pyrophosphoryl-MurNAc-pentapeptide (lipid intermediate I) to form undecaprenyl-pyrophosphoryl-MurNAc-(pentapeptide)GlcNAc (lipid intermediate II).</text>
</comment>
<evidence type="ECO:0000256" key="8">
    <source>
        <dbReference type="ARBA" id="ARBA00023306"/>
    </source>
</evidence>
<dbReference type="PANTHER" id="PTHR21015:SF22">
    <property type="entry name" value="GLYCOSYLTRANSFERASE"/>
    <property type="match status" value="1"/>
</dbReference>
<proteinExistence type="inferred from homology"/>
<evidence type="ECO:0000256" key="10">
    <source>
        <dbReference type="HAMAP-Rule" id="MF_00033"/>
    </source>
</evidence>
<feature type="binding site" evidence="10">
    <location>
        <position position="259"/>
    </location>
    <ligand>
        <name>UDP-N-acetyl-alpha-D-glucosamine</name>
        <dbReference type="ChEBI" id="CHEBI:57705"/>
    </ligand>
</feature>
<comment type="similarity">
    <text evidence="10">Belongs to the glycosyltransferase 28 family. MurG subfamily.</text>
</comment>
<keyword evidence="1 10" id="KW-1003">Cell membrane</keyword>
<keyword evidence="3 10" id="KW-0328">Glycosyltransferase</keyword>
<feature type="domain" description="Glycosyltransferase family 28 N-terminal" evidence="11">
    <location>
        <begin position="8"/>
        <end position="142"/>
    </location>
</feature>
<evidence type="ECO:0000259" key="11">
    <source>
        <dbReference type="Pfam" id="PF03033"/>
    </source>
</evidence>
<dbReference type="RefSeq" id="WP_109764467.1">
    <property type="nucleotide sequence ID" value="NZ_QGGU01000010.1"/>
</dbReference>
<dbReference type="Pfam" id="PF03033">
    <property type="entry name" value="Glyco_transf_28"/>
    <property type="match status" value="1"/>
</dbReference>
<evidence type="ECO:0000256" key="2">
    <source>
        <dbReference type="ARBA" id="ARBA00022618"/>
    </source>
</evidence>
<feature type="binding site" evidence="10">
    <location>
        <position position="304"/>
    </location>
    <ligand>
        <name>UDP-N-acetyl-alpha-D-glucosamine</name>
        <dbReference type="ChEBI" id="CHEBI:57705"/>
    </ligand>
</feature>
<evidence type="ECO:0000256" key="4">
    <source>
        <dbReference type="ARBA" id="ARBA00022679"/>
    </source>
</evidence>